<reference evidence="1 2" key="1">
    <citation type="submission" date="2017-03" db="EMBL/GenBank/DDBJ databases">
        <title>Genome sequence of Geothermobacter sp. EPR-M, Deep-Sea Iron Reducer.</title>
        <authorList>
            <person name="Tully B."/>
            <person name="Savalia P."/>
            <person name="Abuyen K."/>
            <person name="Baughan C."/>
            <person name="Romero E."/>
            <person name="Ronkowski C."/>
            <person name="Torres B."/>
            <person name="Tremblay J."/>
            <person name="Trujillo A."/>
            <person name="Tyler M."/>
            <person name="Perez-Rodriguez I."/>
            <person name="Amend J."/>
        </authorList>
    </citation>
    <scope>NUCLEOTIDE SEQUENCE [LARGE SCALE GENOMIC DNA]</scope>
    <source>
        <strain evidence="1 2">EPR-M</strain>
    </source>
</reference>
<name>A0A1X0Y649_9BACT</name>
<sequence>MKEIRAYIKRHKLSEVTRALHKVPGLTGLTIVETKGVGVGWKKGGGKDGLVSYQPGLKLEILCCDALVEEVVALIERAAHTGLKGDGKIYVSTIDMAVRISTGERGGGAV</sequence>
<organism evidence="1 2">
    <name type="scientific">Geothermobacter hydrogeniphilus</name>
    <dbReference type="NCBI Taxonomy" id="1969733"/>
    <lineage>
        <taxon>Bacteria</taxon>
        <taxon>Pseudomonadati</taxon>
        <taxon>Thermodesulfobacteriota</taxon>
        <taxon>Desulfuromonadia</taxon>
        <taxon>Desulfuromonadales</taxon>
        <taxon>Geothermobacteraceae</taxon>
        <taxon>Geothermobacter</taxon>
    </lineage>
</organism>
<dbReference type="OrthoDB" id="8480258at2"/>
<dbReference type="GO" id="GO:0005524">
    <property type="term" value="F:ATP binding"/>
    <property type="evidence" value="ECO:0007669"/>
    <property type="project" value="TreeGrafter"/>
</dbReference>
<comment type="caution">
    <text evidence="1">The sequence shown here is derived from an EMBL/GenBank/DDBJ whole genome shotgun (WGS) entry which is preliminary data.</text>
</comment>
<dbReference type="Proteomes" id="UP000193136">
    <property type="component" value="Unassembled WGS sequence"/>
</dbReference>
<accession>A0A1X0Y649</accession>
<dbReference type="GO" id="GO:0030234">
    <property type="term" value="F:enzyme regulator activity"/>
    <property type="evidence" value="ECO:0007669"/>
    <property type="project" value="InterPro"/>
</dbReference>
<dbReference type="SUPFAM" id="SSF54913">
    <property type="entry name" value="GlnB-like"/>
    <property type="match status" value="1"/>
</dbReference>
<dbReference type="GO" id="GO:0006808">
    <property type="term" value="P:regulation of nitrogen utilization"/>
    <property type="evidence" value="ECO:0007669"/>
    <property type="project" value="InterPro"/>
</dbReference>
<dbReference type="Pfam" id="PF00543">
    <property type="entry name" value="P-II"/>
    <property type="match status" value="1"/>
</dbReference>
<dbReference type="InterPro" id="IPR011322">
    <property type="entry name" value="N-reg_PII-like_a/b"/>
</dbReference>
<dbReference type="PANTHER" id="PTHR30115:SF11">
    <property type="entry name" value="NITROGEN REGULATORY PROTEIN P-II HOMOLOG"/>
    <property type="match status" value="1"/>
</dbReference>
<dbReference type="GO" id="GO:0005829">
    <property type="term" value="C:cytosol"/>
    <property type="evidence" value="ECO:0007669"/>
    <property type="project" value="TreeGrafter"/>
</dbReference>
<protein>
    <submittedName>
        <fullName evidence="1">Transcriptional regulator</fullName>
    </submittedName>
</protein>
<dbReference type="SMART" id="SM00938">
    <property type="entry name" value="P-II"/>
    <property type="match status" value="1"/>
</dbReference>
<keyword evidence="2" id="KW-1185">Reference proteome</keyword>
<dbReference type="PRINTS" id="PR00340">
    <property type="entry name" value="PIIGLNB"/>
</dbReference>
<dbReference type="InterPro" id="IPR015867">
    <property type="entry name" value="N-reg_PII/ATP_PRibTrfase_C"/>
</dbReference>
<dbReference type="AlphaFoldDB" id="A0A1X0Y649"/>
<proteinExistence type="predicted"/>
<dbReference type="PANTHER" id="PTHR30115">
    <property type="entry name" value="NITROGEN REGULATORY PROTEIN P-II"/>
    <property type="match status" value="1"/>
</dbReference>
<dbReference type="STRING" id="1969733.B5V00_07190"/>
<dbReference type="RefSeq" id="WP_085010095.1">
    <property type="nucleotide sequence ID" value="NZ_NAAD01000007.1"/>
</dbReference>
<dbReference type="InterPro" id="IPR002187">
    <property type="entry name" value="N-reg_PII"/>
</dbReference>
<evidence type="ECO:0000313" key="1">
    <source>
        <dbReference type="EMBL" id="ORJ60613.1"/>
    </source>
</evidence>
<dbReference type="PROSITE" id="PS51343">
    <property type="entry name" value="PII_GLNB_DOM"/>
    <property type="match status" value="1"/>
</dbReference>
<dbReference type="Gene3D" id="3.30.70.120">
    <property type="match status" value="1"/>
</dbReference>
<dbReference type="EMBL" id="NAAD01000007">
    <property type="protein sequence ID" value="ORJ60613.1"/>
    <property type="molecule type" value="Genomic_DNA"/>
</dbReference>
<evidence type="ECO:0000313" key="2">
    <source>
        <dbReference type="Proteomes" id="UP000193136"/>
    </source>
</evidence>
<gene>
    <name evidence="1" type="ORF">B5V00_07190</name>
</gene>